<dbReference type="EMBL" id="AKWF02000065">
    <property type="protein sequence ID" value="EMO63036.1"/>
    <property type="molecule type" value="Genomic_DNA"/>
</dbReference>
<dbReference type="Proteomes" id="UP000012159">
    <property type="component" value="Unassembled WGS sequence"/>
</dbReference>
<protein>
    <submittedName>
        <fullName evidence="1">Uncharacterized protein</fullName>
    </submittedName>
</protein>
<comment type="caution">
    <text evidence="1">The sequence shown here is derived from an EMBL/GenBank/DDBJ whole genome shotgun (WGS) entry which is preliminary data.</text>
</comment>
<name>M6W6I2_LEPBO</name>
<evidence type="ECO:0000313" key="2">
    <source>
        <dbReference type="Proteomes" id="UP000012159"/>
    </source>
</evidence>
<organism evidence="1 2">
    <name type="scientific">Leptospira borgpetersenii serovar Pomona str. 200901868</name>
    <dbReference type="NCBI Taxonomy" id="1192866"/>
    <lineage>
        <taxon>Bacteria</taxon>
        <taxon>Pseudomonadati</taxon>
        <taxon>Spirochaetota</taxon>
        <taxon>Spirochaetia</taxon>
        <taxon>Leptospirales</taxon>
        <taxon>Leptospiraceae</taxon>
        <taxon>Leptospira</taxon>
    </lineage>
</organism>
<sequence>MNFSKIKTRELKSRIHGRMLHRRNDCGTRKFSSNCVCKQVIRFGSCGRKTNSFAGLPVYLSRVFRAVSILPCLAKENRVAPEGL</sequence>
<gene>
    <name evidence="1" type="ORF">LEP1GSC133_4072</name>
</gene>
<dbReference type="AlphaFoldDB" id="M6W6I2"/>
<evidence type="ECO:0000313" key="1">
    <source>
        <dbReference type="EMBL" id="EMO63036.1"/>
    </source>
</evidence>
<reference evidence="1 2" key="1">
    <citation type="submission" date="2013-01" db="EMBL/GenBank/DDBJ databases">
        <authorList>
            <person name="Harkins D.M."/>
            <person name="Durkin A.S."/>
            <person name="Brinkac L.M."/>
            <person name="Haft D.H."/>
            <person name="Selengut J.D."/>
            <person name="Sanka R."/>
            <person name="DePew J."/>
            <person name="Purushe J."/>
            <person name="Picardeau M."/>
            <person name="Werts C."/>
            <person name="Goarant C."/>
            <person name="Vinetz J.M."/>
            <person name="Sutton G.G."/>
            <person name="Nierman W.C."/>
            <person name="Fouts D.E."/>
        </authorList>
    </citation>
    <scope>NUCLEOTIDE SEQUENCE [LARGE SCALE GENOMIC DNA]</scope>
    <source>
        <strain evidence="1 2">200901868</strain>
    </source>
</reference>
<proteinExistence type="predicted"/>
<accession>M6W6I2</accession>